<dbReference type="PROSITE" id="PS51779">
    <property type="entry name" value="POTRA"/>
    <property type="match status" value="1"/>
</dbReference>
<keyword evidence="7 9" id="KW-0472">Membrane</keyword>
<comment type="function">
    <text evidence="9">Essential cell division protein. May link together the upstream cell division proteins, which are predominantly cytoplasmic, with the downstream cell division proteins, which are predominantly periplasmic. May control correct divisome assembly.</text>
</comment>
<dbReference type="EMBL" id="SLZR01000005">
    <property type="protein sequence ID" value="TCS41714.1"/>
    <property type="molecule type" value="Genomic_DNA"/>
</dbReference>
<dbReference type="InterPro" id="IPR005548">
    <property type="entry name" value="Cell_div_FtsQ/DivIB_C"/>
</dbReference>
<evidence type="ECO:0000313" key="11">
    <source>
        <dbReference type="EMBL" id="TCS41714.1"/>
    </source>
</evidence>
<keyword evidence="4 9" id="KW-0132">Cell division</keyword>
<reference evidence="11 12" key="1">
    <citation type="submission" date="2019-03" db="EMBL/GenBank/DDBJ databases">
        <title>Genomic Encyclopedia of Archaeal and Bacterial Type Strains, Phase II (KMG-II): from individual species to whole genera.</title>
        <authorList>
            <person name="Goeker M."/>
        </authorList>
    </citation>
    <scope>NUCLEOTIDE SEQUENCE [LARGE SCALE GENOMIC DNA]</scope>
    <source>
        <strain evidence="11 12">DSM 15388</strain>
    </source>
</reference>
<dbReference type="OrthoDB" id="9790370at2"/>
<name>A0A4R3I6I6_9GAMM</name>
<dbReference type="InterPro" id="IPR026579">
    <property type="entry name" value="FtsQ"/>
</dbReference>
<evidence type="ECO:0000256" key="4">
    <source>
        <dbReference type="ARBA" id="ARBA00022618"/>
    </source>
</evidence>
<dbReference type="RefSeq" id="WP_132701157.1">
    <property type="nucleotide sequence ID" value="NZ_SLZR01000005.1"/>
</dbReference>
<evidence type="ECO:0000256" key="2">
    <source>
        <dbReference type="ARBA" id="ARBA00022475"/>
    </source>
</evidence>
<protein>
    <recommendedName>
        <fullName evidence="9">Cell division protein FtsQ</fullName>
    </recommendedName>
</protein>
<evidence type="ECO:0000256" key="8">
    <source>
        <dbReference type="ARBA" id="ARBA00023306"/>
    </source>
</evidence>
<dbReference type="PANTHER" id="PTHR35851:SF1">
    <property type="entry name" value="CELL DIVISION PROTEIN FTSQ"/>
    <property type="match status" value="1"/>
</dbReference>
<keyword evidence="6 9" id="KW-1133">Transmembrane helix</keyword>
<comment type="subcellular location">
    <subcellularLocation>
        <location evidence="9">Cell inner membrane</location>
        <topology evidence="9">Single-pass type II membrane protein</topology>
    </subcellularLocation>
    <subcellularLocation>
        <location evidence="1">Membrane</location>
    </subcellularLocation>
    <text evidence="9">Localizes to the division septum.</text>
</comment>
<dbReference type="PANTHER" id="PTHR35851">
    <property type="entry name" value="CELL DIVISION PROTEIN FTSQ"/>
    <property type="match status" value="1"/>
</dbReference>
<gene>
    <name evidence="9" type="primary">ftsQ</name>
    <name evidence="11" type="ORF">BCF53_105141</name>
</gene>
<comment type="subunit">
    <text evidence="9">Part of a complex composed of FtsB, FtsL and FtsQ.</text>
</comment>
<dbReference type="Proteomes" id="UP000295793">
    <property type="component" value="Unassembled WGS sequence"/>
</dbReference>
<organism evidence="11 12">
    <name type="scientific">Reinekea marinisedimentorum</name>
    <dbReference type="NCBI Taxonomy" id="230495"/>
    <lineage>
        <taxon>Bacteria</taxon>
        <taxon>Pseudomonadati</taxon>
        <taxon>Pseudomonadota</taxon>
        <taxon>Gammaproteobacteria</taxon>
        <taxon>Oceanospirillales</taxon>
        <taxon>Saccharospirillaceae</taxon>
        <taxon>Reinekea</taxon>
    </lineage>
</organism>
<evidence type="ECO:0000259" key="10">
    <source>
        <dbReference type="PROSITE" id="PS51779"/>
    </source>
</evidence>
<dbReference type="HAMAP" id="MF_00911">
    <property type="entry name" value="FtsQ_subfam"/>
    <property type="match status" value="1"/>
</dbReference>
<keyword evidence="5 9" id="KW-0812">Transmembrane</keyword>
<dbReference type="InterPro" id="IPR045335">
    <property type="entry name" value="FtsQ_C_sf"/>
</dbReference>
<keyword evidence="12" id="KW-1185">Reference proteome</keyword>
<comment type="similarity">
    <text evidence="9">Belongs to the FtsQ/DivIB family. FtsQ subfamily.</text>
</comment>
<dbReference type="Pfam" id="PF08478">
    <property type="entry name" value="POTRA_1"/>
    <property type="match status" value="1"/>
</dbReference>
<dbReference type="GO" id="GO:0032153">
    <property type="term" value="C:cell division site"/>
    <property type="evidence" value="ECO:0007669"/>
    <property type="project" value="UniProtKB-UniRule"/>
</dbReference>
<dbReference type="GO" id="GO:0005886">
    <property type="term" value="C:plasma membrane"/>
    <property type="evidence" value="ECO:0007669"/>
    <property type="project" value="UniProtKB-SubCell"/>
</dbReference>
<evidence type="ECO:0000256" key="9">
    <source>
        <dbReference type="HAMAP-Rule" id="MF_00911"/>
    </source>
</evidence>
<dbReference type="AlphaFoldDB" id="A0A4R3I6I6"/>
<keyword evidence="3 9" id="KW-0997">Cell inner membrane</keyword>
<evidence type="ECO:0000256" key="6">
    <source>
        <dbReference type="ARBA" id="ARBA00022989"/>
    </source>
</evidence>
<evidence type="ECO:0000256" key="3">
    <source>
        <dbReference type="ARBA" id="ARBA00022519"/>
    </source>
</evidence>
<dbReference type="Gene3D" id="3.40.50.11690">
    <property type="entry name" value="Cell division protein FtsQ/DivIB"/>
    <property type="match status" value="1"/>
</dbReference>
<keyword evidence="2 9" id="KW-1003">Cell membrane</keyword>
<accession>A0A4R3I6I6</accession>
<sequence length="253" mass="28504">MATKKVNRKAKARGATKRREPLPWKRWLVRSAKVVLLVAGIVLTGTAAVYLNKLDWHPAPVTEVRLQQELIYQSESQFNEVAQVFVGHSLMFVDVAKVKSELEKLPWVYRVSVKKQWPGVLAVEVEEHEPVALWNDNEVLNSDGEPLQNPSSQLRLASLKGPENSAGVVMEQYLQFAQVFENAGAGLQEVKLFPRGSWELKLDNGVLISLGDRNVVERSRRVVRVLNLEAYKETEIEYIDARYSNGISIKTAG</sequence>
<evidence type="ECO:0000256" key="7">
    <source>
        <dbReference type="ARBA" id="ARBA00023136"/>
    </source>
</evidence>
<evidence type="ECO:0000256" key="1">
    <source>
        <dbReference type="ARBA" id="ARBA00004370"/>
    </source>
</evidence>
<feature type="domain" description="POTRA" evidence="10">
    <location>
        <begin position="59"/>
        <end position="128"/>
    </location>
</feature>
<evidence type="ECO:0000313" key="12">
    <source>
        <dbReference type="Proteomes" id="UP000295793"/>
    </source>
</evidence>
<proteinExistence type="inferred from homology"/>
<evidence type="ECO:0000256" key="5">
    <source>
        <dbReference type="ARBA" id="ARBA00022692"/>
    </source>
</evidence>
<keyword evidence="8 9" id="KW-0131">Cell cycle</keyword>
<comment type="caution">
    <text evidence="11">The sequence shown here is derived from an EMBL/GenBank/DDBJ whole genome shotgun (WGS) entry which is preliminary data.</text>
</comment>
<dbReference type="GO" id="GO:0043093">
    <property type="term" value="P:FtsZ-dependent cytokinesis"/>
    <property type="evidence" value="ECO:0007669"/>
    <property type="project" value="UniProtKB-UniRule"/>
</dbReference>
<dbReference type="InterPro" id="IPR034746">
    <property type="entry name" value="POTRA"/>
</dbReference>
<dbReference type="Gene3D" id="3.10.20.310">
    <property type="entry name" value="membrane protein fhac"/>
    <property type="match status" value="1"/>
</dbReference>
<dbReference type="GO" id="GO:0090529">
    <property type="term" value="P:cell septum assembly"/>
    <property type="evidence" value="ECO:0007669"/>
    <property type="project" value="InterPro"/>
</dbReference>
<dbReference type="InterPro" id="IPR013685">
    <property type="entry name" value="POTRA_FtsQ_type"/>
</dbReference>
<dbReference type="Pfam" id="PF03799">
    <property type="entry name" value="FtsQ_DivIB_C"/>
    <property type="match status" value="1"/>
</dbReference>